<dbReference type="Pfam" id="PF00293">
    <property type="entry name" value="NUDIX"/>
    <property type="match status" value="1"/>
</dbReference>
<dbReference type="SUPFAM" id="SSF55811">
    <property type="entry name" value="Nudix"/>
    <property type="match status" value="1"/>
</dbReference>
<keyword evidence="3" id="KW-1185">Reference proteome</keyword>
<dbReference type="Gene3D" id="3.90.79.10">
    <property type="entry name" value="Nucleoside Triphosphate Pyrophosphohydrolase"/>
    <property type="match status" value="1"/>
</dbReference>
<gene>
    <name evidence="2" type="ORF">CTEN210_02278</name>
</gene>
<accession>A0AAD3CHM8</accession>
<organism evidence="2 3">
    <name type="scientific">Chaetoceros tenuissimus</name>
    <dbReference type="NCBI Taxonomy" id="426638"/>
    <lineage>
        <taxon>Eukaryota</taxon>
        <taxon>Sar</taxon>
        <taxon>Stramenopiles</taxon>
        <taxon>Ochrophyta</taxon>
        <taxon>Bacillariophyta</taxon>
        <taxon>Coscinodiscophyceae</taxon>
        <taxon>Chaetocerotophycidae</taxon>
        <taxon>Chaetocerotales</taxon>
        <taxon>Chaetocerotaceae</taxon>
        <taxon>Chaetoceros</taxon>
    </lineage>
</organism>
<dbReference type="GO" id="GO:0044715">
    <property type="term" value="F:8-oxo-dGDP phosphatase activity"/>
    <property type="evidence" value="ECO:0007669"/>
    <property type="project" value="UniProtKB-ARBA"/>
</dbReference>
<reference evidence="2 3" key="1">
    <citation type="journal article" date="2021" name="Sci. Rep.">
        <title>The genome of the diatom Chaetoceros tenuissimus carries an ancient integrated fragment of an extant virus.</title>
        <authorList>
            <person name="Hongo Y."/>
            <person name="Kimura K."/>
            <person name="Takaki Y."/>
            <person name="Yoshida Y."/>
            <person name="Baba S."/>
            <person name="Kobayashi G."/>
            <person name="Nagasaki K."/>
            <person name="Hano T."/>
            <person name="Tomaru Y."/>
        </authorList>
    </citation>
    <scope>NUCLEOTIDE SEQUENCE [LARGE SCALE GENOMIC DNA]</scope>
    <source>
        <strain evidence="2 3">NIES-3715</strain>
    </source>
</reference>
<evidence type="ECO:0000313" key="2">
    <source>
        <dbReference type="EMBL" id="GFH45804.1"/>
    </source>
</evidence>
<protein>
    <recommendedName>
        <fullName evidence="1">Nudix hydrolase domain-containing protein</fullName>
    </recommendedName>
</protein>
<sequence length="386" mass="43133">MKFPNITPAFALCGGNMKNYLGSSSGGGARYCIKEVNRSLKSRAPMPYRTNILAMSTTSNDATVVKSGVMQDILYRIRECNKIPSSIIDDGIVDFEIDGKMVGKVTKQVAKLLCESVPKDDAIFIFHPEKKLLNLTDKAGNTIEERTDAVMTVMKKLKDDGVITGWRDELYPVAQGFYDKPMLLVERAAAPFLGILQYGVHINGIVKDEHGKEKMWIARRSAQKSKYPGMTDQIVAGGQPAGLSLIENVVKECEEEAGIPADLTMKNIQAVGAVSYECVEDSDLDLPVLSRVVLFNYDLELPSDFQPIVVDGEVDEFFQWSVEEQLASMSRNFQNEMKPNCYLCVIDYLLRKGFISPDEPGYLDIFRELRSGSLEVGHHYFRRIKA</sequence>
<proteinExistence type="predicted"/>
<dbReference type="CDD" id="cd03676">
    <property type="entry name" value="NUDIX_Tnr3_like"/>
    <property type="match status" value="1"/>
</dbReference>
<dbReference type="Pfam" id="PF15916">
    <property type="entry name" value="DUF4743"/>
    <property type="match status" value="1"/>
</dbReference>
<evidence type="ECO:0000313" key="3">
    <source>
        <dbReference type="Proteomes" id="UP001054902"/>
    </source>
</evidence>
<evidence type="ECO:0000259" key="1">
    <source>
        <dbReference type="PROSITE" id="PS51462"/>
    </source>
</evidence>
<dbReference type="PANTHER" id="PTHR13622">
    <property type="entry name" value="THIAMIN PYROPHOSPHOKINASE"/>
    <property type="match status" value="1"/>
</dbReference>
<dbReference type="AlphaFoldDB" id="A0AAD3CHM8"/>
<dbReference type="PROSITE" id="PS51462">
    <property type="entry name" value="NUDIX"/>
    <property type="match status" value="1"/>
</dbReference>
<comment type="caution">
    <text evidence="2">The sequence shown here is derived from an EMBL/GenBank/DDBJ whole genome shotgun (WGS) entry which is preliminary data.</text>
</comment>
<dbReference type="PANTHER" id="PTHR13622:SF8">
    <property type="entry name" value="THIAMIN PYROPHOSPHOKINASE 1"/>
    <property type="match status" value="1"/>
</dbReference>
<dbReference type="Proteomes" id="UP001054902">
    <property type="component" value="Unassembled WGS sequence"/>
</dbReference>
<dbReference type="InterPro" id="IPR000086">
    <property type="entry name" value="NUDIX_hydrolase_dom"/>
</dbReference>
<dbReference type="InterPro" id="IPR015797">
    <property type="entry name" value="NUDIX_hydrolase-like_dom_sf"/>
</dbReference>
<dbReference type="FunFam" id="3.90.79.10:FF:000019">
    <property type="entry name" value="Thiamin pyrophosphokinase, putative"/>
    <property type="match status" value="1"/>
</dbReference>
<feature type="domain" description="Nudix hydrolase" evidence="1">
    <location>
        <begin position="197"/>
        <end position="343"/>
    </location>
</feature>
<dbReference type="InterPro" id="IPR031804">
    <property type="entry name" value="DUF4743"/>
</dbReference>
<name>A0AAD3CHM8_9STRA</name>
<dbReference type="EMBL" id="BLLK01000022">
    <property type="protein sequence ID" value="GFH45804.1"/>
    <property type="molecule type" value="Genomic_DNA"/>
</dbReference>